<protein>
    <submittedName>
        <fullName evidence="1">Uncharacterized protein</fullName>
    </submittedName>
</protein>
<sequence length="62" mass="7111">MRAGFTWNLNEDSILLIFMQNILHHVPDLMTGYHTPLFSRDQGRIRICCLVGGPEFHKGGKK</sequence>
<gene>
    <name evidence="1" type="ORF">ASZ90_015463</name>
</gene>
<dbReference type="AlphaFoldDB" id="A0A0W8F1S8"/>
<reference evidence="1" key="1">
    <citation type="journal article" date="2015" name="Proc. Natl. Acad. Sci. U.S.A.">
        <title>Networks of energetic and metabolic interactions define dynamics in microbial communities.</title>
        <authorList>
            <person name="Embree M."/>
            <person name="Liu J.K."/>
            <person name="Al-Bassam M.M."/>
            <person name="Zengler K."/>
        </authorList>
    </citation>
    <scope>NUCLEOTIDE SEQUENCE</scope>
</reference>
<name>A0A0W8F1S8_9ZZZZ</name>
<organism evidence="1">
    <name type="scientific">hydrocarbon metagenome</name>
    <dbReference type="NCBI Taxonomy" id="938273"/>
    <lineage>
        <taxon>unclassified sequences</taxon>
        <taxon>metagenomes</taxon>
        <taxon>ecological metagenomes</taxon>
    </lineage>
</organism>
<evidence type="ECO:0000313" key="1">
    <source>
        <dbReference type="EMBL" id="KUG14886.1"/>
    </source>
</evidence>
<proteinExistence type="predicted"/>
<dbReference type="EMBL" id="LNQE01001608">
    <property type="protein sequence ID" value="KUG14886.1"/>
    <property type="molecule type" value="Genomic_DNA"/>
</dbReference>
<accession>A0A0W8F1S8</accession>
<comment type="caution">
    <text evidence="1">The sequence shown here is derived from an EMBL/GenBank/DDBJ whole genome shotgun (WGS) entry which is preliminary data.</text>
</comment>